<evidence type="ECO:0000313" key="2">
    <source>
        <dbReference type="Proteomes" id="UP001054252"/>
    </source>
</evidence>
<organism evidence="1 2">
    <name type="scientific">Rubroshorea leprosula</name>
    <dbReference type="NCBI Taxonomy" id="152421"/>
    <lineage>
        <taxon>Eukaryota</taxon>
        <taxon>Viridiplantae</taxon>
        <taxon>Streptophyta</taxon>
        <taxon>Embryophyta</taxon>
        <taxon>Tracheophyta</taxon>
        <taxon>Spermatophyta</taxon>
        <taxon>Magnoliopsida</taxon>
        <taxon>eudicotyledons</taxon>
        <taxon>Gunneridae</taxon>
        <taxon>Pentapetalae</taxon>
        <taxon>rosids</taxon>
        <taxon>malvids</taxon>
        <taxon>Malvales</taxon>
        <taxon>Dipterocarpaceae</taxon>
        <taxon>Rubroshorea</taxon>
    </lineage>
</organism>
<name>A0AAV5KCQ3_9ROSI</name>
<protein>
    <submittedName>
        <fullName evidence="1">Uncharacterized protein</fullName>
    </submittedName>
</protein>
<reference evidence="1 2" key="1">
    <citation type="journal article" date="2021" name="Commun. Biol.">
        <title>The genome of Shorea leprosula (Dipterocarpaceae) highlights the ecological relevance of drought in aseasonal tropical rainforests.</title>
        <authorList>
            <person name="Ng K.K.S."/>
            <person name="Kobayashi M.J."/>
            <person name="Fawcett J.A."/>
            <person name="Hatakeyama M."/>
            <person name="Paape T."/>
            <person name="Ng C.H."/>
            <person name="Ang C.C."/>
            <person name="Tnah L.H."/>
            <person name="Lee C.T."/>
            <person name="Nishiyama T."/>
            <person name="Sese J."/>
            <person name="O'Brien M.J."/>
            <person name="Copetti D."/>
            <person name="Mohd Noor M.I."/>
            <person name="Ong R.C."/>
            <person name="Putra M."/>
            <person name="Sireger I.Z."/>
            <person name="Indrioko S."/>
            <person name="Kosugi Y."/>
            <person name="Izuno A."/>
            <person name="Isagi Y."/>
            <person name="Lee S.L."/>
            <person name="Shimizu K.K."/>
        </authorList>
    </citation>
    <scope>NUCLEOTIDE SEQUENCE [LARGE SCALE GENOMIC DNA]</scope>
    <source>
        <strain evidence="1">214</strain>
    </source>
</reference>
<keyword evidence="2" id="KW-1185">Reference proteome</keyword>
<comment type="caution">
    <text evidence="1">The sequence shown here is derived from an EMBL/GenBank/DDBJ whole genome shotgun (WGS) entry which is preliminary data.</text>
</comment>
<proteinExistence type="predicted"/>
<sequence length="47" mass="5696">MIIGLNPQSKLRGRWVDGLREGSVRYAHFLEFHVDMAFWFDLWSHEF</sequence>
<accession>A0AAV5KCQ3</accession>
<dbReference type="AlphaFoldDB" id="A0AAV5KCQ3"/>
<dbReference type="Proteomes" id="UP001054252">
    <property type="component" value="Unassembled WGS sequence"/>
</dbReference>
<dbReference type="EMBL" id="BPVZ01000060">
    <property type="protein sequence ID" value="GKV22382.1"/>
    <property type="molecule type" value="Genomic_DNA"/>
</dbReference>
<evidence type="ECO:0000313" key="1">
    <source>
        <dbReference type="EMBL" id="GKV22382.1"/>
    </source>
</evidence>
<gene>
    <name evidence="1" type="ORF">SLEP1_g32262</name>
</gene>